<keyword evidence="7" id="KW-0472">Membrane</keyword>
<dbReference type="InterPro" id="IPR003661">
    <property type="entry name" value="HisK_dim/P_dom"/>
</dbReference>
<name>A0A212QXI6_RHOAC</name>
<dbReference type="InterPro" id="IPR005467">
    <property type="entry name" value="His_kinase_dom"/>
</dbReference>
<feature type="transmembrane region" description="Helical" evidence="7">
    <location>
        <begin position="30"/>
        <end position="48"/>
    </location>
</feature>
<proteinExistence type="predicted"/>
<evidence type="ECO:0000313" key="11">
    <source>
        <dbReference type="EMBL" id="SNB64276.1"/>
    </source>
</evidence>
<dbReference type="SUPFAM" id="SSF47226">
    <property type="entry name" value="Histidine-containing phosphotransfer domain, HPT domain"/>
    <property type="match status" value="1"/>
</dbReference>
<dbReference type="InterPro" id="IPR008207">
    <property type="entry name" value="Sig_transdc_His_kin_Hpt_dom"/>
</dbReference>
<evidence type="ECO:0000256" key="7">
    <source>
        <dbReference type="SAM" id="Phobius"/>
    </source>
</evidence>
<dbReference type="SMART" id="SM00388">
    <property type="entry name" value="HisKA"/>
    <property type="match status" value="1"/>
</dbReference>
<evidence type="ECO:0000256" key="1">
    <source>
        <dbReference type="ARBA" id="ARBA00000085"/>
    </source>
</evidence>
<accession>A0A212QXI6</accession>
<feature type="transmembrane region" description="Helical" evidence="7">
    <location>
        <begin position="162"/>
        <end position="181"/>
    </location>
</feature>
<dbReference type="GO" id="GO:0005886">
    <property type="term" value="C:plasma membrane"/>
    <property type="evidence" value="ECO:0007669"/>
    <property type="project" value="UniProtKB-SubCell"/>
</dbReference>
<evidence type="ECO:0000313" key="12">
    <source>
        <dbReference type="Proteomes" id="UP000198418"/>
    </source>
</evidence>
<keyword evidence="3 6" id="KW-0597">Phosphoprotein</keyword>
<dbReference type="CDD" id="cd00082">
    <property type="entry name" value="HisKA"/>
    <property type="match status" value="1"/>
</dbReference>
<dbReference type="SUPFAM" id="SSF52172">
    <property type="entry name" value="CheY-like"/>
    <property type="match status" value="1"/>
</dbReference>
<dbReference type="CDD" id="cd16922">
    <property type="entry name" value="HATPase_EvgS-ArcB-TorS-like"/>
    <property type="match status" value="1"/>
</dbReference>
<dbReference type="InterPro" id="IPR001789">
    <property type="entry name" value="Sig_transdc_resp-reg_receiver"/>
</dbReference>
<dbReference type="CDD" id="cd17546">
    <property type="entry name" value="REC_hyHK_CKI1_RcsC-like"/>
    <property type="match status" value="1"/>
</dbReference>
<dbReference type="SUPFAM" id="SSF55874">
    <property type="entry name" value="ATPase domain of HSP90 chaperone/DNA topoisomerase II/histidine kinase"/>
    <property type="match status" value="1"/>
</dbReference>
<keyword evidence="7" id="KW-1133">Transmembrane helix</keyword>
<evidence type="ECO:0000256" key="6">
    <source>
        <dbReference type="PROSITE-ProRule" id="PRU00169"/>
    </source>
</evidence>
<keyword evidence="11" id="KW-0418">Kinase</keyword>
<evidence type="ECO:0000256" key="5">
    <source>
        <dbReference type="PROSITE-ProRule" id="PRU00110"/>
    </source>
</evidence>
<evidence type="ECO:0000256" key="3">
    <source>
        <dbReference type="ARBA" id="ARBA00022553"/>
    </source>
</evidence>
<dbReference type="Proteomes" id="UP000198418">
    <property type="component" value="Unassembled WGS sequence"/>
</dbReference>
<feature type="domain" description="HPt" evidence="10">
    <location>
        <begin position="648"/>
        <end position="745"/>
    </location>
</feature>
<evidence type="ECO:0000259" key="9">
    <source>
        <dbReference type="PROSITE" id="PS50110"/>
    </source>
</evidence>
<feature type="modified residue" description="Phosphohistidine" evidence="5">
    <location>
        <position position="687"/>
    </location>
</feature>
<dbReference type="Gene3D" id="3.40.50.2300">
    <property type="match status" value="1"/>
</dbReference>
<dbReference type="EMBL" id="FYDG01000002">
    <property type="protein sequence ID" value="SNB64276.1"/>
    <property type="molecule type" value="Genomic_DNA"/>
</dbReference>
<evidence type="ECO:0000259" key="8">
    <source>
        <dbReference type="PROSITE" id="PS50109"/>
    </source>
</evidence>
<sequence length="745" mass="77809">MTFALLNKPVAMPRFEPRPYEEREVMRNRFGLAAIALVAAFAADFLAPGCAEETRAFLRAGLPILLAHLAGSAALAAHIGWRPAFSAPRLALALSLDGLAITAAMIVGGGASAYLFPLFSWMILGAGARFGAAFLGLTVGLASLGFALVVAVTPFWRAHAPLAVSLMLSLVVLPLYGAVLLREIAAGRAAAERANQAKTLFLASVSHELRTPLTAIVGLTGLLQRSRLDSEQSGMVRTLSDAAQTLLRQVEHLLSGASDEIGAAAREETVDLFALLVRLRNLLAVEADAKGVRLGLTIEAGAPRHIRGDLRHLQEILQNVAANAVKFTSAGAVAIRLGARRGPDGLWVEVEVRDTGPGVAPEARDRIFEPFRQGDPSVREKFGGAGLGLAIVRRRLEAMGGAIALDSRPGEGAAFRLRWPAVEVEAGAAEADASNAPPCLSLSQGADILAVARRHALAVLACGDDAAALSRGRRVAAELAGLCGAAPRRGLKILLAEDNAVNGRVLAKLLAGAGHEARVVGDGEAALLAMLREKFDVVLLDVNMPRLGGVETARIYAAAGGGAAMLALTADDSAEIRRRCRAAGMVDCLCKPIAPEALAAAVAMASAGRRSEAQGVGESEDAAAPRGAELEAAAMDAATLAALGRLGGAEFLRELLVQFAGDAARLVEELQESLARGDMSSLLRQAHALESMAGNMGAAALVKLCRAWRAMNEKKLALSAARESGRLRRRWRMTLDAVGRALAQA</sequence>
<feature type="domain" description="Histidine kinase" evidence="8">
    <location>
        <begin position="204"/>
        <end position="423"/>
    </location>
</feature>
<feature type="transmembrane region" description="Helical" evidence="7">
    <location>
        <begin position="131"/>
        <end position="156"/>
    </location>
</feature>
<protein>
    <recommendedName>
        <fullName evidence="2">histidine kinase</fullName>
        <ecNumber evidence="2">2.7.13.3</ecNumber>
    </recommendedName>
</protein>
<dbReference type="Pfam" id="PF01627">
    <property type="entry name" value="Hpt"/>
    <property type="match status" value="1"/>
</dbReference>
<dbReference type="PROSITE" id="PS50110">
    <property type="entry name" value="RESPONSE_REGULATORY"/>
    <property type="match status" value="1"/>
</dbReference>
<dbReference type="PANTHER" id="PTHR45339:SF5">
    <property type="entry name" value="HISTIDINE KINASE"/>
    <property type="match status" value="1"/>
</dbReference>
<dbReference type="PROSITE" id="PS50894">
    <property type="entry name" value="HPT"/>
    <property type="match status" value="1"/>
</dbReference>
<keyword evidence="12" id="KW-1185">Reference proteome</keyword>
<dbReference type="InterPro" id="IPR036097">
    <property type="entry name" value="HisK_dim/P_sf"/>
</dbReference>
<dbReference type="Gene3D" id="1.20.120.160">
    <property type="entry name" value="HPT domain"/>
    <property type="match status" value="1"/>
</dbReference>
<evidence type="ECO:0000259" key="10">
    <source>
        <dbReference type="PROSITE" id="PS50894"/>
    </source>
</evidence>
<dbReference type="GO" id="GO:0005524">
    <property type="term" value="F:ATP binding"/>
    <property type="evidence" value="ECO:0007669"/>
    <property type="project" value="UniProtKB-KW"/>
</dbReference>
<feature type="modified residue" description="4-aspartylphosphate" evidence="6">
    <location>
        <position position="541"/>
    </location>
</feature>
<dbReference type="GO" id="GO:0000155">
    <property type="term" value="F:phosphorelay sensor kinase activity"/>
    <property type="evidence" value="ECO:0007669"/>
    <property type="project" value="InterPro"/>
</dbReference>
<dbReference type="Pfam" id="PF00072">
    <property type="entry name" value="Response_reg"/>
    <property type="match status" value="1"/>
</dbReference>
<dbReference type="EC" id="2.7.13.3" evidence="2"/>
<dbReference type="PROSITE" id="PS50109">
    <property type="entry name" value="HIS_KIN"/>
    <property type="match status" value="1"/>
</dbReference>
<dbReference type="Gene3D" id="1.10.287.130">
    <property type="match status" value="1"/>
</dbReference>
<dbReference type="InterPro" id="IPR003594">
    <property type="entry name" value="HATPase_dom"/>
</dbReference>
<dbReference type="SMART" id="SM00448">
    <property type="entry name" value="REC"/>
    <property type="match status" value="1"/>
</dbReference>
<dbReference type="AlphaFoldDB" id="A0A212QXI6"/>
<dbReference type="SMART" id="SM00387">
    <property type="entry name" value="HATPase_c"/>
    <property type="match status" value="1"/>
</dbReference>
<dbReference type="PRINTS" id="PR00344">
    <property type="entry name" value="BCTRLSENSOR"/>
</dbReference>
<dbReference type="InterPro" id="IPR036641">
    <property type="entry name" value="HPT_dom_sf"/>
</dbReference>
<dbReference type="Gene3D" id="3.30.565.10">
    <property type="entry name" value="Histidine kinase-like ATPase, C-terminal domain"/>
    <property type="match status" value="1"/>
</dbReference>
<dbReference type="Pfam" id="PF00512">
    <property type="entry name" value="HisKA"/>
    <property type="match status" value="1"/>
</dbReference>
<dbReference type="Pfam" id="PF02518">
    <property type="entry name" value="HATPase_c"/>
    <property type="match status" value="1"/>
</dbReference>
<reference evidence="12" key="1">
    <citation type="submission" date="2017-06" db="EMBL/GenBank/DDBJ databases">
        <authorList>
            <person name="Varghese N."/>
            <person name="Submissions S."/>
        </authorList>
    </citation>
    <scope>NUCLEOTIDE SEQUENCE [LARGE SCALE GENOMIC DNA]</scope>
    <source>
        <strain evidence="12">DSM 137</strain>
    </source>
</reference>
<keyword evidence="4" id="KW-0902">Two-component regulatory system</keyword>
<keyword evidence="7" id="KW-0812">Transmembrane</keyword>
<organism evidence="11 12">
    <name type="scientific">Rhodoblastus acidophilus</name>
    <name type="common">Rhodopseudomonas acidophila</name>
    <dbReference type="NCBI Taxonomy" id="1074"/>
    <lineage>
        <taxon>Bacteria</taxon>
        <taxon>Pseudomonadati</taxon>
        <taxon>Pseudomonadota</taxon>
        <taxon>Alphaproteobacteria</taxon>
        <taxon>Hyphomicrobiales</taxon>
        <taxon>Rhodoblastaceae</taxon>
        <taxon>Rhodoblastus</taxon>
    </lineage>
</organism>
<feature type="domain" description="Response regulatory" evidence="9">
    <location>
        <begin position="492"/>
        <end position="606"/>
    </location>
</feature>
<evidence type="ECO:0000256" key="2">
    <source>
        <dbReference type="ARBA" id="ARBA00012438"/>
    </source>
</evidence>
<comment type="catalytic activity">
    <reaction evidence="1">
        <text>ATP + protein L-histidine = ADP + protein N-phospho-L-histidine.</text>
        <dbReference type="EC" id="2.7.13.3"/>
    </reaction>
</comment>
<dbReference type="InterPro" id="IPR011006">
    <property type="entry name" value="CheY-like_superfamily"/>
</dbReference>
<gene>
    <name evidence="11" type="ORF">SAMN06265338_10215</name>
</gene>
<dbReference type="InterPro" id="IPR036890">
    <property type="entry name" value="HATPase_C_sf"/>
</dbReference>
<dbReference type="SUPFAM" id="SSF47384">
    <property type="entry name" value="Homodimeric domain of signal transducing histidine kinase"/>
    <property type="match status" value="1"/>
</dbReference>
<evidence type="ECO:0000256" key="4">
    <source>
        <dbReference type="ARBA" id="ARBA00023012"/>
    </source>
</evidence>
<feature type="transmembrane region" description="Helical" evidence="7">
    <location>
        <begin position="60"/>
        <end position="81"/>
    </location>
</feature>
<keyword evidence="11" id="KW-0808">Transferase</keyword>
<dbReference type="InterPro" id="IPR004358">
    <property type="entry name" value="Sig_transdc_His_kin-like_C"/>
</dbReference>
<feature type="transmembrane region" description="Helical" evidence="7">
    <location>
        <begin position="101"/>
        <end position="124"/>
    </location>
</feature>
<dbReference type="PANTHER" id="PTHR45339">
    <property type="entry name" value="HYBRID SIGNAL TRANSDUCTION HISTIDINE KINASE J"/>
    <property type="match status" value="1"/>
</dbReference>